<dbReference type="EMBL" id="BHZD01000001">
    <property type="protein sequence ID" value="GCD42855.1"/>
    <property type="molecule type" value="Genomic_DNA"/>
</dbReference>
<name>A0A401W0N9_STREY</name>
<sequence>MSLTGTPFFVVLVIATVLAVLATLLLWGRVRGPHPLRWLARILLIGLCQLTAICVVAVAINNSYGLYASWDDLLGTEQDAIAMPGPPVGRAKFNDGPNGIKDTYFRGAKSQLSGQVMVWTPPQYDDPAYRKTRFPVVMLLHGVPGSPQSWLEQGGMPGDLQQLVDGDAAHPFILAMPVVNPGSVDTDCSDTPHRKTATWMATDVTDLIRHHFRTAPGPKNWGLLGFSTGGYCAAKLPLQYPKTFGAGVAFDPDPLTGDPDVLTDPALRQRNSPQWLVRHAKADVGLFLATSAQDPISPPANIERFKNAAEGSRTRVKTLVLPTGGHNYGTWTRMYPAAFGWLSQELEAPRPAA</sequence>
<feature type="transmembrane region" description="Helical" evidence="1">
    <location>
        <begin position="39"/>
        <end position="60"/>
    </location>
</feature>
<evidence type="ECO:0000256" key="1">
    <source>
        <dbReference type="SAM" id="Phobius"/>
    </source>
</evidence>
<protein>
    <submittedName>
        <fullName evidence="2">Esterase</fullName>
    </submittedName>
</protein>
<dbReference type="InterPro" id="IPR029058">
    <property type="entry name" value="AB_hydrolase_fold"/>
</dbReference>
<dbReference type="Gene3D" id="3.40.50.1820">
    <property type="entry name" value="alpha/beta hydrolase"/>
    <property type="match status" value="1"/>
</dbReference>
<dbReference type="RefSeq" id="WP_125054125.1">
    <property type="nucleotide sequence ID" value="NZ_BHZD01000001.1"/>
</dbReference>
<feature type="transmembrane region" description="Helical" evidence="1">
    <location>
        <begin position="6"/>
        <end position="27"/>
    </location>
</feature>
<dbReference type="GO" id="GO:0016747">
    <property type="term" value="F:acyltransferase activity, transferring groups other than amino-acyl groups"/>
    <property type="evidence" value="ECO:0007669"/>
    <property type="project" value="TreeGrafter"/>
</dbReference>
<evidence type="ECO:0000313" key="2">
    <source>
        <dbReference type="EMBL" id="GCD42855.1"/>
    </source>
</evidence>
<organism evidence="2 3">
    <name type="scientific">Streptomyces paromomycinus</name>
    <name type="common">Streptomyces rimosus subsp. paromomycinus</name>
    <dbReference type="NCBI Taxonomy" id="92743"/>
    <lineage>
        <taxon>Bacteria</taxon>
        <taxon>Bacillati</taxon>
        <taxon>Actinomycetota</taxon>
        <taxon>Actinomycetes</taxon>
        <taxon>Kitasatosporales</taxon>
        <taxon>Streptomycetaceae</taxon>
        <taxon>Streptomyces</taxon>
    </lineage>
</organism>
<proteinExistence type="predicted"/>
<dbReference type="AlphaFoldDB" id="A0A401W0N9"/>
<keyword evidence="1" id="KW-1133">Transmembrane helix</keyword>
<dbReference type="PANTHER" id="PTHR48098">
    <property type="entry name" value="ENTEROCHELIN ESTERASE-RELATED"/>
    <property type="match status" value="1"/>
</dbReference>
<dbReference type="PANTHER" id="PTHR48098:SF1">
    <property type="entry name" value="DIACYLGLYCEROL ACYLTRANSFERASE_MYCOLYLTRANSFERASE AG85A"/>
    <property type="match status" value="1"/>
</dbReference>
<keyword evidence="1" id="KW-0812">Transmembrane</keyword>
<dbReference type="Proteomes" id="UP000286746">
    <property type="component" value="Unassembled WGS sequence"/>
</dbReference>
<accession>A0A401W0N9</accession>
<dbReference type="InterPro" id="IPR000801">
    <property type="entry name" value="Esterase-like"/>
</dbReference>
<keyword evidence="3" id="KW-1185">Reference proteome</keyword>
<reference evidence="2 3" key="1">
    <citation type="submission" date="2018-11" db="EMBL/GenBank/DDBJ databases">
        <title>Whole genome sequence of Streptomyces paromomycinus NBRC 15454(T).</title>
        <authorList>
            <person name="Komaki H."/>
            <person name="Tamura T."/>
        </authorList>
    </citation>
    <scope>NUCLEOTIDE SEQUENCE [LARGE SCALE GENOMIC DNA]</scope>
    <source>
        <strain evidence="2 3">NBRC 15454</strain>
    </source>
</reference>
<dbReference type="InterPro" id="IPR050583">
    <property type="entry name" value="Mycobacterial_A85_antigen"/>
</dbReference>
<keyword evidence="1" id="KW-0472">Membrane</keyword>
<dbReference type="Pfam" id="PF00756">
    <property type="entry name" value="Esterase"/>
    <property type="match status" value="1"/>
</dbReference>
<comment type="caution">
    <text evidence="2">The sequence shown here is derived from an EMBL/GenBank/DDBJ whole genome shotgun (WGS) entry which is preliminary data.</text>
</comment>
<evidence type="ECO:0000313" key="3">
    <source>
        <dbReference type="Proteomes" id="UP000286746"/>
    </source>
</evidence>
<dbReference type="SUPFAM" id="SSF53474">
    <property type="entry name" value="alpha/beta-Hydrolases"/>
    <property type="match status" value="1"/>
</dbReference>
<gene>
    <name evidence="2" type="ORF">GKJPGBOP_02529</name>
</gene>